<organism evidence="1 2">
    <name type="scientific">Lusitaniella coriacea LEGE 07157</name>
    <dbReference type="NCBI Taxonomy" id="945747"/>
    <lineage>
        <taxon>Bacteria</taxon>
        <taxon>Bacillati</taxon>
        <taxon>Cyanobacteriota</taxon>
        <taxon>Cyanophyceae</taxon>
        <taxon>Spirulinales</taxon>
        <taxon>Lusitaniellaceae</taxon>
        <taxon>Lusitaniella</taxon>
    </lineage>
</organism>
<comment type="caution">
    <text evidence="1">The sequence shown here is derived from an EMBL/GenBank/DDBJ whole genome shotgun (WGS) entry which is preliminary data.</text>
</comment>
<proteinExistence type="predicted"/>
<dbReference type="AlphaFoldDB" id="A0A8J7J4M4"/>
<name>A0A8J7J4M4_9CYAN</name>
<keyword evidence="2" id="KW-1185">Reference proteome</keyword>
<dbReference type="Proteomes" id="UP000654482">
    <property type="component" value="Unassembled WGS sequence"/>
</dbReference>
<protein>
    <submittedName>
        <fullName evidence="1">Uncharacterized protein</fullName>
    </submittedName>
</protein>
<evidence type="ECO:0000313" key="2">
    <source>
        <dbReference type="Proteomes" id="UP000654482"/>
    </source>
</evidence>
<reference evidence="1" key="1">
    <citation type="submission" date="2020-10" db="EMBL/GenBank/DDBJ databases">
        <authorList>
            <person name="Castelo-Branco R."/>
            <person name="Eusebio N."/>
            <person name="Adriana R."/>
            <person name="Vieira A."/>
            <person name="Brugerolle De Fraissinette N."/>
            <person name="Rezende De Castro R."/>
            <person name="Schneider M.P."/>
            <person name="Vasconcelos V."/>
            <person name="Leao P.N."/>
        </authorList>
    </citation>
    <scope>NUCLEOTIDE SEQUENCE</scope>
    <source>
        <strain evidence="1">LEGE 07157</strain>
    </source>
</reference>
<dbReference type="RefSeq" id="WP_194030692.1">
    <property type="nucleotide sequence ID" value="NZ_JADEWZ010000027.1"/>
</dbReference>
<sequence length="152" mass="17603">MPSSLHFATPPIAASMNQPQEYEAYIELAIDVFKTRDRKAIAFLKNFLYVLPSPSAIETVLIVALYRLAEIEPDTCRSILRHPDWFMPELDLRLFVLRLTLSQLKHKGFVPEQDFQITNQGLWLSHRAKETLWNENIPSTCLLIEEVLHISK</sequence>
<evidence type="ECO:0000313" key="1">
    <source>
        <dbReference type="EMBL" id="MBE9117604.1"/>
    </source>
</evidence>
<accession>A0A8J7J4M4</accession>
<gene>
    <name evidence="1" type="ORF">IQ249_17030</name>
</gene>
<dbReference type="EMBL" id="JADEWZ010000027">
    <property type="protein sequence ID" value="MBE9117604.1"/>
    <property type="molecule type" value="Genomic_DNA"/>
</dbReference>